<accession>A0A5A7VBK2</accession>
<dbReference type="Pfam" id="PF00078">
    <property type="entry name" value="RVT_1"/>
    <property type="match status" value="1"/>
</dbReference>
<dbReference type="OrthoDB" id="415724at2759"/>
<dbReference type="PANTHER" id="PTHR24559">
    <property type="entry name" value="TRANSPOSON TY3-I GAG-POL POLYPROTEIN"/>
    <property type="match status" value="1"/>
</dbReference>
<feature type="domain" description="Reverse transcriptase" evidence="3">
    <location>
        <begin position="135"/>
        <end position="201"/>
    </location>
</feature>
<keyword evidence="2" id="KW-1133">Transmembrane helix</keyword>
<feature type="transmembrane region" description="Helical" evidence="2">
    <location>
        <begin position="127"/>
        <end position="146"/>
    </location>
</feature>
<dbReference type="Proteomes" id="UP000321393">
    <property type="component" value="Unassembled WGS sequence"/>
</dbReference>
<keyword evidence="5" id="KW-0808">Transferase</keyword>
<evidence type="ECO:0000256" key="1">
    <source>
        <dbReference type="SAM" id="MobiDB-lite"/>
    </source>
</evidence>
<keyword evidence="2" id="KW-0472">Membrane</keyword>
<dbReference type="SUPFAM" id="SSF56672">
    <property type="entry name" value="DNA/RNA polymerases"/>
    <property type="match status" value="1"/>
</dbReference>
<evidence type="ECO:0000259" key="4">
    <source>
        <dbReference type="Pfam" id="PF24626"/>
    </source>
</evidence>
<evidence type="ECO:0000259" key="3">
    <source>
        <dbReference type="Pfam" id="PF00078"/>
    </source>
</evidence>
<dbReference type="CDD" id="cd01647">
    <property type="entry name" value="RT_LTR"/>
    <property type="match status" value="1"/>
</dbReference>
<keyword evidence="5" id="KW-0548">Nucleotidyltransferase</keyword>
<evidence type="ECO:0000256" key="2">
    <source>
        <dbReference type="SAM" id="Phobius"/>
    </source>
</evidence>
<dbReference type="Gene3D" id="3.30.70.270">
    <property type="match status" value="1"/>
</dbReference>
<dbReference type="GO" id="GO:0003964">
    <property type="term" value="F:RNA-directed DNA polymerase activity"/>
    <property type="evidence" value="ECO:0007669"/>
    <property type="project" value="UniProtKB-KW"/>
</dbReference>
<reference evidence="5 6" key="1">
    <citation type="submission" date="2019-08" db="EMBL/GenBank/DDBJ databases">
        <title>Draft genome sequences of two oriental melons (Cucumis melo L. var makuwa).</title>
        <authorList>
            <person name="Kwon S.-Y."/>
        </authorList>
    </citation>
    <scope>NUCLEOTIDE SEQUENCE [LARGE SCALE GENOMIC DNA]</scope>
    <source>
        <strain evidence="6">cv. SW 3</strain>
        <tissue evidence="5">Leaf</tissue>
    </source>
</reference>
<protein>
    <submittedName>
        <fullName evidence="5">RNA-directed DNA polymerase-like protein</fullName>
    </submittedName>
</protein>
<dbReference type="InterPro" id="IPR043128">
    <property type="entry name" value="Rev_trsase/Diguanyl_cyclase"/>
</dbReference>
<evidence type="ECO:0000313" key="5">
    <source>
        <dbReference type="EMBL" id="KAA0065553.1"/>
    </source>
</evidence>
<dbReference type="InterPro" id="IPR000477">
    <property type="entry name" value="RT_dom"/>
</dbReference>
<dbReference type="PANTHER" id="PTHR24559:SF444">
    <property type="entry name" value="REVERSE TRANSCRIPTASE DOMAIN-CONTAINING PROTEIN"/>
    <property type="match status" value="1"/>
</dbReference>
<organism evidence="5 6">
    <name type="scientific">Cucumis melo var. makuwa</name>
    <name type="common">Oriental melon</name>
    <dbReference type="NCBI Taxonomy" id="1194695"/>
    <lineage>
        <taxon>Eukaryota</taxon>
        <taxon>Viridiplantae</taxon>
        <taxon>Streptophyta</taxon>
        <taxon>Embryophyta</taxon>
        <taxon>Tracheophyta</taxon>
        <taxon>Spermatophyta</taxon>
        <taxon>Magnoliopsida</taxon>
        <taxon>eudicotyledons</taxon>
        <taxon>Gunneridae</taxon>
        <taxon>Pentapetalae</taxon>
        <taxon>rosids</taxon>
        <taxon>fabids</taxon>
        <taxon>Cucurbitales</taxon>
        <taxon>Cucurbitaceae</taxon>
        <taxon>Benincaseae</taxon>
        <taxon>Cucumis</taxon>
    </lineage>
</organism>
<dbReference type="InterPro" id="IPR056924">
    <property type="entry name" value="SH3_Tf2-1"/>
</dbReference>
<feature type="region of interest" description="Disordered" evidence="1">
    <location>
        <begin position="16"/>
        <end position="52"/>
    </location>
</feature>
<keyword evidence="5" id="KW-0695">RNA-directed DNA polymerase</keyword>
<dbReference type="AlphaFoldDB" id="A0A5A7VBK2"/>
<gene>
    <name evidence="5" type="ORF">E6C27_scaffold638G00590</name>
</gene>
<dbReference type="InterPro" id="IPR043502">
    <property type="entry name" value="DNA/RNA_pol_sf"/>
</dbReference>
<sequence length="347" mass="39368">MMNWVTNGFGSGLGRGSDTWRACGSRTGSRIRLPGRISGRAKNERKSRGAPGVRTRNFAADAWRDLVMPRGAIWSLSSESSDASTIDDRGAMRMPNDVEETSSAHVAVVKKEEFGEKFHLGERLPSFVNLFVLLILGLTNAPAIFMDLMNNVFKDFLDTFVIVFIDNILIYSKIEDEHEEHLHQVLEILRANKLYAKFSKFLTVPDGSGSFVIYSDASKKGLGKINVVVDALSRKLHDPYLVEKRRLAEARQAEEFSISSNDRLMLPLIWHRLKLNMVAARKDVLRFEKKGKLSPHFVWSFEILEWIGPVAYHLALSPSFSTVHDVFHISMLRKYLAYPTHIVDYEP</sequence>
<feature type="domain" description="Tf2-1-like SH3-like" evidence="4">
    <location>
        <begin position="278"/>
        <end position="335"/>
    </location>
</feature>
<proteinExistence type="predicted"/>
<evidence type="ECO:0000313" key="6">
    <source>
        <dbReference type="Proteomes" id="UP000321393"/>
    </source>
</evidence>
<dbReference type="Pfam" id="PF24626">
    <property type="entry name" value="SH3_Tf2-1"/>
    <property type="match status" value="1"/>
</dbReference>
<name>A0A5A7VBK2_CUCMM</name>
<keyword evidence="2" id="KW-0812">Transmembrane</keyword>
<dbReference type="EMBL" id="SSTE01001422">
    <property type="protein sequence ID" value="KAA0065553.1"/>
    <property type="molecule type" value="Genomic_DNA"/>
</dbReference>
<dbReference type="InterPro" id="IPR053134">
    <property type="entry name" value="RNA-dir_DNA_polymerase"/>
</dbReference>
<comment type="caution">
    <text evidence="5">The sequence shown here is derived from an EMBL/GenBank/DDBJ whole genome shotgun (WGS) entry which is preliminary data.</text>
</comment>